<reference evidence="4 5" key="1">
    <citation type="submission" date="2020-01" db="EMBL/GenBank/DDBJ databases">
        <title>Glutamicibacter soli M275.</title>
        <authorList>
            <person name="Meng X."/>
        </authorList>
    </citation>
    <scope>NUCLEOTIDE SEQUENCE [LARGE SCALE GENOMIC DNA]</scope>
    <source>
        <strain evidence="4 5">M275</strain>
    </source>
</reference>
<feature type="non-terminal residue" evidence="4">
    <location>
        <position position="142"/>
    </location>
</feature>
<comment type="caution">
    <text evidence="4">The sequence shown here is derived from an EMBL/GenBank/DDBJ whole genome shotgun (WGS) entry which is preliminary data.</text>
</comment>
<dbReference type="Pfam" id="PF00892">
    <property type="entry name" value="EamA"/>
    <property type="match status" value="1"/>
</dbReference>
<sequence>AGLTGRIGTVAATAVRFIFGLPFAAIVLAIAAALTAVPMPGPASFGWVVTGAVAQMIATGFLLMTMKGRGFGVATAISKTEPVTLALIGALLLAEPLGWGRMGAIATAVLGILLVSGANWSRGGWRSVATGIAAGALFGLSA</sequence>
<dbReference type="InterPro" id="IPR000620">
    <property type="entry name" value="EamA_dom"/>
</dbReference>
<evidence type="ECO:0000313" key="5">
    <source>
        <dbReference type="Proteomes" id="UP000477543"/>
    </source>
</evidence>
<keyword evidence="2" id="KW-1133">Transmembrane helix</keyword>
<dbReference type="InterPro" id="IPR037185">
    <property type="entry name" value="EmrE-like"/>
</dbReference>
<dbReference type="GO" id="GO:0016020">
    <property type="term" value="C:membrane"/>
    <property type="evidence" value="ECO:0007669"/>
    <property type="project" value="InterPro"/>
</dbReference>
<accession>A0A6L9GA17</accession>
<name>A0A6L9GA17_9MICC</name>
<evidence type="ECO:0000313" key="4">
    <source>
        <dbReference type="EMBL" id="NAZ17994.1"/>
    </source>
</evidence>
<organism evidence="4 5">
    <name type="scientific">Glutamicibacter soli</name>
    <dbReference type="NCBI Taxonomy" id="453836"/>
    <lineage>
        <taxon>Bacteria</taxon>
        <taxon>Bacillati</taxon>
        <taxon>Actinomycetota</taxon>
        <taxon>Actinomycetes</taxon>
        <taxon>Micrococcales</taxon>
        <taxon>Micrococcaceae</taxon>
        <taxon>Glutamicibacter</taxon>
    </lineage>
</organism>
<dbReference type="Gene3D" id="1.10.3730.20">
    <property type="match status" value="1"/>
</dbReference>
<comment type="similarity">
    <text evidence="1">Belongs to the EamA transporter family.</text>
</comment>
<dbReference type="EMBL" id="WYDN01000101">
    <property type="protein sequence ID" value="NAZ17994.1"/>
    <property type="molecule type" value="Genomic_DNA"/>
</dbReference>
<dbReference type="RefSeq" id="WP_161450273.1">
    <property type="nucleotide sequence ID" value="NZ_WYDN01000101.1"/>
</dbReference>
<keyword evidence="2" id="KW-0812">Transmembrane</keyword>
<feature type="transmembrane region" description="Helical" evidence="2">
    <location>
        <begin position="45"/>
        <end position="64"/>
    </location>
</feature>
<evidence type="ECO:0000256" key="2">
    <source>
        <dbReference type="SAM" id="Phobius"/>
    </source>
</evidence>
<evidence type="ECO:0000259" key="3">
    <source>
        <dbReference type="Pfam" id="PF00892"/>
    </source>
</evidence>
<proteinExistence type="inferred from homology"/>
<feature type="transmembrane region" description="Helical" evidence="2">
    <location>
        <begin position="71"/>
        <end position="93"/>
    </location>
</feature>
<feature type="transmembrane region" description="Helical" evidence="2">
    <location>
        <begin position="17"/>
        <end position="39"/>
    </location>
</feature>
<dbReference type="SUPFAM" id="SSF103481">
    <property type="entry name" value="Multidrug resistance efflux transporter EmrE"/>
    <property type="match status" value="1"/>
</dbReference>
<keyword evidence="2" id="KW-0472">Membrane</keyword>
<dbReference type="Proteomes" id="UP000477543">
    <property type="component" value="Unassembled WGS sequence"/>
</dbReference>
<feature type="non-terminal residue" evidence="4">
    <location>
        <position position="1"/>
    </location>
</feature>
<evidence type="ECO:0000256" key="1">
    <source>
        <dbReference type="ARBA" id="ARBA00007362"/>
    </source>
</evidence>
<protein>
    <submittedName>
        <fullName evidence="4">EamA family transporter</fullName>
    </submittedName>
</protein>
<dbReference type="AlphaFoldDB" id="A0A6L9GA17"/>
<feature type="transmembrane region" description="Helical" evidence="2">
    <location>
        <begin position="99"/>
        <end position="120"/>
    </location>
</feature>
<feature type="domain" description="EamA" evidence="3">
    <location>
        <begin position="6"/>
        <end position="116"/>
    </location>
</feature>
<gene>
    <name evidence="4" type="ORF">GT020_18375</name>
</gene>